<name>A0AAV3RHJ4_LITER</name>
<dbReference type="AlphaFoldDB" id="A0AAV3RHJ4"/>
<evidence type="ECO:0000313" key="1">
    <source>
        <dbReference type="EMBL" id="GAA0175837.1"/>
    </source>
</evidence>
<dbReference type="Proteomes" id="UP001454036">
    <property type="component" value="Unassembled WGS sequence"/>
</dbReference>
<gene>
    <name evidence="1" type="ORF">LIER_28935</name>
</gene>
<reference evidence="1 2" key="1">
    <citation type="submission" date="2024-01" db="EMBL/GenBank/DDBJ databases">
        <title>The complete chloroplast genome sequence of Lithospermum erythrorhizon: insights into the phylogenetic relationship among Boraginaceae species and the maternal lineages of purple gromwells.</title>
        <authorList>
            <person name="Okada T."/>
            <person name="Watanabe K."/>
        </authorList>
    </citation>
    <scope>NUCLEOTIDE SEQUENCE [LARGE SCALE GENOMIC DNA]</scope>
</reference>
<sequence>MWLKSDTLFQVVEKSWSAPVYGGPFFVLTTKLRTLKLCLKKWNREVFGNVLNMVASAEEKGMVCEDIFETSGLAIDRENLGKARAYHLWYLAMEEEYWKQKSSIRWVQEGDKSTAFYHSWVK</sequence>
<dbReference type="EMBL" id="BAABME010009804">
    <property type="protein sequence ID" value="GAA0175837.1"/>
    <property type="molecule type" value="Genomic_DNA"/>
</dbReference>
<accession>A0AAV3RHJ4</accession>
<comment type="caution">
    <text evidence="1">The sequence shown here is derived from an EMBL/GenBank/DDBJ whole genome shotgun (WGS) entry which is preliminary data.</text>
</comment>
<proteinExistence type="predicted"/>
<organism evidence="1 2">
    <name type="scientific">Lithospermum erythrorhizon</name>
    <name type="common">Purple gromwell</name>
    <name type="synonym">Lithospermum officinale var. erythrorhizon</name>
    <dbReference type="NCBI Taxonomy" id="34254"/>
    <lineage>
        <taxon>Eukaryota</taxon>
        <taxon>Viridiplantae</taxon>
        <taxon>Streptophyta</taxon>
        <taxon>Embryophyta</taxon>
        <taxon>Tracheophyta</taxon>
        <taxon>Spermatophyta</taxon>
        <taxon>Magnoliopsida</taxon>
        <taxon>eudicotyledons</taxon>
        <taxon>Gunneridae</taxon>
        <taxon>Pentapetalae</taxon>
        <taxon>asterids</taxon>
        <taxon>lamiids</taxon>
        <taxon>Boraginales</taxon>
        <taxon>Boraginaceae</taxon>
        <taxon>Boraginoideae</taxon>
        <taxon>Lithospermeae</taxon>
        <taxon>Lithospermum</taxon>
    </lineage>
</organism>
<protein>
    <submittedName>
        <fullName evidence="1">Uncharacterized protein</fullName>
    </submittedName>
</protein>
<evidence type="ECO:0000313" key="2">
    <source>
        <dbReference type="Proteomes" id="UP001454036"/>
    </source>
</evidence>
<keyword evidence="2" id="KW-1185">Reference proteome</keyword>